<evidence type="ECO:0008006" key="8">
    <source>
        <dbReference type="Google" id="ProtNLM"/>
    </source>
</evidence>
<dbReference type="OrthoDB" id="297923at2759"/>
<evidence type="ECO:0000259" key="5">
    <source>
        <dbReference type="Pfam" id="PF15927"/>
    </source>
</evidence>
<reference evidence="6" key="1">
    <citation type="submission" date="2021-06" db="EMBL/GenBank/DDBJ databases">
        <authorList>
            <person name="Hodson N. C."/>
            <person name="Mongue J. A."/>
            <person name="Jaron S. K."/>
        </authorList>
    </citation>
    <scope>NUCLEOTIDE SEQUENCE</scope>
</reference>
<keyword evidence="2" id="KW-0175">Coiled coil</keyword>
<dbReference type="PANTHER" id="PTHR20929">
    <property type="entry name" value="LUNG ADENOMA SUSCEPTIBILITY 1-RELATED"/>
    <property type="match status" value="1"/>
</dbReference>
<evidence type="ECO:0000256" key="1">
    <source>
        <dbReference type="ARBA" id="ARBA00024332"/>
    </source>
</evidence>
<evidence type="ECO:0000313" key="6">
    <source>
        <dbReference type="EMBL" id="CAG7823626.1"/>
    </source>
</evidence>
<feature type="coiled-coil region" evidence="2">
    <location>
        <begin position="1"/>
        <end position="33"/>
    </location>
</feature>
<dbReference type="PANTHER" id="PTHR20929:SF11">
    <property type="entry name" value="DYNEIN AXONEMAL INTERMEDIATE CHAIN 7"/>
    <property type="match status" value="1"/>
</dbReference>
<sequence>MESKKKEKERLERERLEREAAEAIEKQKQYEAEMELRAVQLLESGKIIAFYDKVIFSYHQDHKLLREWAVFTACTNLPDFKLNEINSYMTNWEVNLINPTLQNVFAFSPEILQLIEELKEFLLFPLETVSVETIKQIGMIYHEFKEKQQEYLDRSTYDIIRDLTKYFDPEQGIFDMTESIEAITFSIYGNIFAQPELIGHEYEKLKFKFKIPESIVELRGIYRLLKTEYDHYSDSSNSFFAPGVNNALKRSIEGWEKKKAESRCQRAELHSPEVPEDEKPQTKIEDGSKSTNGSPDKTTENLNRGESTKGSKAPGPGDSDDDNLDSQYRKLAKDLEDLEIMSSPMRGRARKRANRKRDERAVDESSEIEDAEGEGVEGKPIGDEEDAEKSRKKEEDDSVSKKPGEDERDRESKQPGEKDAEDDDGRASTKQEGSGSGSDEETSKSKSASRGRSPEKKEKSKSKSKSTSESRSRSKSKKQSTSDIKKEVKVKKKSKSPEPRQKTEAELAKERERTEKAQFIPKLVKYELNLRNYSILGGVFHFNWIEIPPQPKDRGHWMLHMIEPDQNLEEIIFAADYVPPTQEMQEAKKTPEEMEREAKKQEEELQKLVLLDLKVPRTALWFEPPIPVLWDPVRRFWSTDGFYDIRFNEDQLHLTLRTSKFGIIGLGHNRYFKSKELKQLILFVGILRAATTIKNQHIIYCIQIISRIFSNLPYQSFELKPAGKNRCVFSLMAAMTAIEFTFENELVCVSSLQNVSNSDVVEASVLNKYMRPRHLIKALRYHGLDVFPELDSYAYVDGVLLKHIETEEHMYQCMAVLSPSYNFHWSRWNLLAGRERMVFQMRERLGTTTPGNYQMILNTPAKCSLIACTEVSPNFSEEPIENSQYHADLLHLAMTVASDDAKNVMREASPHFIETVRILVTSVRPVSFS</sequence>
<dbReference type="Pfam" id="PF12366">
    <property type="entry name" value="Casc1_C"/>
    <property type="match status" value="1"/>
</dbReference>
<dbReference type="InterPro" id="IPR031826">
    <property type="entry name" value="IC97/Casc1_N"/>
</dbReference>
<feature type="region of interest" description="Disordered" evidence="3">
    <location>
        <begin position="263"/>
        <end position="513"/>
    </location>
</feature>
<feature type="domain" description="CASC1 C-terminal" evidence="4">
    <location>
        <begin position="773"/>
        <end position="870"/>
    </location>
</feature>
<feature type="domain" description="IC97/Casc1 N-terminal" evidence="5">
    <location>
        <begin position="4"/>
        <end position="185"/>
    </location>
</feature>
<proteinExistence type="inferred from homology"/>
<dbReference type="EMBL" id="CAJVCH010530110">
    <property type="protein sequence ID" value="CAG7823626.1"/>
    <property type="molecule type" value="Genomic_DNA"/>
</dbReference>
<keyword evidence="7" id="KW-1185">Reference proteome</keyword>
<feature type="compositionally biased region" description="Basic and acidic residues" evidence="3">
    <location>
        <begin position="376"/>
        <end position="418"/>
    </location>
</feature>
<accession>A0A8J2KZJ7</accession>
<dbReference type="GO" id="GO:0008017">
    <property type="term" value="F:microtubule binding"/>
    <property type="evidence" value="ECO:0007669"/>
    <property type="project" value="TreeGrafter"/>
</dbReference>
<dbReference type="Proteomes" id="UP000708208">
    <property type="component" value="Unassembled WGS sequence"/>
</dbReference>
<dbReference type="GO" id="GO:0048487">
    <property type="term" value="F:beta-tubulin binding"/>
    <property type="evidence" value="ECO:0007669"/>
    <property type="project" value="TreeGrafter"/>
</dbReference>
<gene>
    <name evidence="6" type="ORF">AFUS01_LOCUS33829</name>
</gene>
<protein>
    <recommendedName>
        <fullName evidence="8">CASC1 C-terminal domain-containing protein</fullName>
    </recommendedName>
</protein>
<evidence type="ECO:0000259" key="4">
    <source>
        <dbReference type="Pfam" id="PF12366"/>
    </source>
</evidence>
<organism evidence="6 7">
    <name type="scientific">Allacma fusca</name>
    <dbReference type="NCBI Taxonomy" id="39272"/>
    <lineage>
        <taxon>Eukaryota</taxon>
        <taxon>Metazoa</taxon>
        <taxon>Ecdysozoa</taxon>
        <taxon>Arthropoda</taxon>
        <taxon>Hexapoda</taxon>
        <taxon>Collembola</taxon>
        <taxon>Symphypleona</taxon>
        <taxon>Sminthuridae</taxon>
        <taxon>Allacma</taxon>
    </lineage>
</organism>
<feature type="compositionally biased region" description="Basic and acidic residues" evidence="3">
    <location>
        <begin position="263"/>
        <end position="288"/>
    </location>
</feature>
<dbReference type="InterPro" id="IPR022110">
    <property type="entry name" value="CASC1_C"/>
</dbReference>
<evidence type="ECO:0000313" key="7">
    <source>
        <dbReference type="Proteomes" id="UP000708208"/>
    </source>
</evidence>
<feature type="compositionally biased region" description="Basic and acidic residues" evidence="3">
    <location>
        <begin position="495"/>
        <end position="513"/>
    </location>
</feature>
<evidence type="ECO:0000256" key="3">
    <source>
        <dbReference type="SAM" id="MobiDB-lite"/>
    </source>
</evidence>
<comment type="caution">
    <text evidence="6">The sequence shown here is derived from an EMBL/GenBank/DDBJ whole genome shotgun (WGS) entry which is preliminary data.</text>
</comment>
<feature type="compositionally biased region" description="Acidic residues" evidence="3">
    <location>
        <begin position="364"/>
        <end position="375"/>
    </location>
</feature>
<feature type="compositionally biased region" description="Polar residues" evidence="3">
    <location>
        <begin position="289"/>
        <end position="310"/>
    </location>
</feature>
<dbReference type="InterPro" id="IPR023247">
    <property type="entry name" value="IC97/Dnai7-like"/>
</dbReference>
<evidence type="ECO:0000256" key="2">
    <source>
        <dbReference type="SAM" id="Coils"/>
    </source>
</evidence>
<dbReference type="Pfam" id="PF15927">
    <property type="entry name" value="Casc1_N"/>
    <property type="match status" value="1"/>
</dbReference>
<comment type="similarity">
    <text evidence="1">Belongs to the DNAI7 family.</text>
</comment>
<name>A0A8J2KZJ7_9HEXA</name>
<dbReference type="AlphaFoldDB" id="A0A8J2KZJ7"/>
<dbReference type="GO" id="GO:0005930">
    <property type="term" value="C:axoneme"/>
    <property type="evidence" value="ECO:0007669"/>
    <property type="project" value="TreeGrafter"/>
</dbReference>